<sequence length="73" mass="6951">MGETLSAAPLVGSTGAGDLVKATGNAVTSIGTGLSNGVGQLGSGGNALGETLKGVGKGVPTWAAGSRRWPTAR</sequence>
<dbReference type="AlphaFoldDB" id="A0A6B3NRX2"/>
<reference evidence="2 3" key="1">
    <citation type="submission" date="2020-02" db="EMBL/GenBank/DDBJ databases">
        <title>Broccoli isolated Pseudomonas sp.</title>
        <authorList>
            <person name="Fujikawa T."/>
            <person name="Sawada H."/>
        </authorList>
    </citation>
    <scope>NUCLEOTIDE SEQUENCE [LARGE SCALE GENOMIC DNA]</scope>
    <source>
        <strain evidence="2 3">MAFF212427</strain>
    </source>
</reference>
<dbReference type="EMBL" id="JAAHBU010000359">
    <property type="protein sequence ID" value="NER65965.1"/>
    <property type="molecule type" value="Genomic_DNA"/>
</dbReference>
<comment type="caution">
    <text evidence="2">The sequence shown here is derived from an EMBL/GenBank/DDBJ whole genome shotgun (WGS) entry which is preliminary data.</text>
</comment>
<evidence type="ECO:0000313" key="3">
    <source>
        <dbReference type="Proteomes" id="UP000482634"/>
    </source>
</evidence>
<gene>
    <name evidence="2" type="ORF">G3436_21455</name>
</gene>
<keyword evidence="3" id="KW-1185">Reference proteome</keyword>
<evidence type="ECO:0000259" key="1">
    <source>
        <dbReference type="Pfam" id="PF15984"/>
    </source>
</evidence>
<dbReference type="Pfam" id="PF15984">
    <property type="entry name" value="Collagen_mid"/>
    <property type="match status" value="1"/>
</dbReference>
<proteinExistence type="predicted"/>
<evidence type="ECO:0000313" key="2">
    <source>
        <dbReference type="EMBL" id="NER65965.1"/>
    </source>
</evidence>
<dbReference type="InterPro" id="IPR031929">
    <property type="entry name" value="CLP_mid"/>
</dbReference>
<accession>A0A6B3NRX2</accession>
<feature type="domain" description="Bacterial collagen-like protein middle" evidence="1">
    <location>
        <begin position="13"/>
        <end position="58"/>
    </location>
</feature>
<protein>
    <recommendedName>
        <fullName evidence="1">Bacterial collagen-like protein middle domain-containing protein</fullName>
    </recommendedName>
</protein>
<name>A0A6B3NRX2_9PSED</name>
<dbReference type="Proteomes" id="UP000482634">
    <property type="component" value="Unassembled WGS sequence"/>
</dbReference>
<organism evidence="2 3">
    <name type="scientific">Pseudomonas brassicae</name>
    <dbReference type="NCBI Taxonomy" id="2708063"/>
    <lineage>
        <taxon>Bacteria</taxon>
        <taxon>Pseudomonadati</taxon>
        <taxon>Pseudomonadota</taxon>
        <taxon>Gammaproteobacteria</taxon>
        <taxon>Pseudomonadales</taxon>
        <taxon>Pseudomonadaceae</taxon>
        <taxon>Pseudomonas</taxon>
    </lineage>
</organism>